<dbReference type="EMBL" id="KN840515">
    <property type="protein sequence ID" value="KIP06564.1"/>
    <property type="molecule type" value="Genomic_DNA"/>
</dbReference>
<feature type="compositionally biased region" description="Low complexity" evidence="1">
    <location>
        <begin position="79"/>
        <end position="113"/>
    </location>
</feature>
<evidence type="ECO:0000256" key="2">
    <source>
        <dbReference type="SAM" id="SignalP"/>
    </source>
</evidence>
<dbReference type="HOGENOM" id="CLU_826684_0_0_1"/>
<reference evidence="3 4" key="1">
    <citation type="journal article" date="2014" name="PLoS Genet.">
        <title>Analysis of the Phlebiopsis gigantea genome, transcriptome and secretome provides insight into its pioneer colonization strategies of wood.</title>
        <authorList>
            <person name="Hori C."/>
            <person name="Ishida T."/>
            <person name="Igarashi K."/>
            <person name="Samejima M."/>
            <person name="Suzuki H."/>
            <person name="Master E."/>
            <person name="Ferreira P."/>
            <person name="Ruiz-Duenas F.J."/>
            <person name="Held B."/>
            <person name="Canessa P."/>
            <person name="Larrondo L.F."/>
            <person name="Schmoll M."/>
            <person name="Druzhinina I.S."/>
            <person name="Kubicek C.P."/>
            <person name="Gaskell J.A."/>
            <person name="Kersten P."/>
            <person name="St John F."/>
            <person name="Glasner J."/>
            <person name="Sabat G."/>
            <person name="Splinter BonDurant S."/>
            <person name="Syed K."/>
            <person name="Yadav J."/>
            <person name="Mgbeahuruike A.C."/>
            <person name="Kovalchuk A."/>
            <person name="Asiegbu F.O."/>
            <person name="Lackner G."/>
            <person name="Hoffmeister D."/>
            <person name="Rencoret J."/>
            <person name="Gutierrez A."/>
            <person name="Sun H."/>
            <person name="Lindquist E."/>
            <person name="Barry K."/>
            <person name="Riley R."/>
            <person name="Grigoriev I.V."/>
            <person name="Henrissat B."/>
            <person name="Kues U."/>
            <person name="Berka R.M."/>
            <person name="Martinez A.T."/>
            <person name="Covert S.F."/>
            <person name="Blanchette R.A."/>
            <person name="Cullen D."/>
        </authorList>
    </citation>
    <scope>NUCLEOTIDE SEQUENCE [LARGE SCALE GENOMIC DNA]</scope>
    <source>
        <strain evidence="3 4">11061_1 CR5-6</strain>
    </source>
</reference>
<evidence type="ECO:0000313" key="4">
    <source>
        <dbReference type="Proteomes" id="UP000053257"/>
    </source>
</evidence>
<feature type="chain" id="PRO_5002167501" evidence="2">
    <location>
        <begin position="24"/>
        <end position="301"/>
    </location>
</feature>
<feature type="signal peptide" evidence="2">
    <location>
        <begin position="1"/>
        <end position="23"/>
    </location>
</feature>
<name>A0A0C3NNA0_PHLG1</name>
<accession>A0A0C3NNA0</accession>
<protein>
    <submittedName>
        <fullName evidence="3">Uncharacterized protein</fullName>
    </submittedName>
</protein>
<sequence length="301" mass="30714">MLALHRALSFTLVALSLLQFAHAHAIASNAQRLARGLAPAPPKRLFDPHYRAARDDVPSSLPTSASASDPASATPPPSSSASSASSSSDPSSASSASSSSASSASSTPILPTPGTVQTGAIGVYATSTAPTKKRDTFLGYMGAYGLSSTFGTGAASDGWTYSFTEPDPLSAVVQLNHPSTPYRLTGVAIRSGPQVTLGPGNAYYLELQNSRASTPAGSAASTYVYDTYAIGYAQTTIFRVDPASGRVSVQWVNPDGSLPQTYVAAHGSSLYVTGDPAALATQLGATPTPVAIFLERPSAAP</sequence>
<feature type="compositionally biased region" description="Low complexity" evidence="1">
    <location>
        <begin position="58"/>
        <end position="72"/>
    </location>
</feature>
<dbReference type="AlphaFoldDB" id="A0A0C3NNA0"/>
<dbReference type="OrthoDB" id="4584900at2759"/>
<dbReference type="Proteomes" id="UP000053257">
    <property type="component" value="Unassembled WGS sequence"/>
</dbReference>
<gene>
    <name evidence="3" type="ORF">PHLGIDRAFT_35888</name>
</gene>
<feature type="region of interest" description="Disordered" evidence="1">
    <location>
        <begin position="53"/>
        <end position="117"/>
    </location>
</feature>
<evidence type="ECO:0000313" key="3">
    <source>
        <dbReference type="EMBL" id="KIP06564.1"/>
    </source>
</evidence>
<dbReference type="STRING" id="745531.A0A0C3NNA0"/>
<evidence type="ECO:0000256" key="1">
    <source>
        <dbReference type="SAM" id="MobiDB-lite"/>
    </source>
</evidence>
<proteinExistence type="predicted"/>
<keyword evidence="4" id="KW-1185">Reference proteome</keyword>
<organism evidence="3 4">
    <name type="scientific">Phlebiopsis gigantea (strain 11061_1 CR5-6)</name>
    <name type="common">White-rot fungus</name>
    <name type="synonym">Peniophora gigantea</name>
    <dbReference type="NCBI Taxonomy" id="745531"/>
    <lineage>
        <taxon>Eukaryota</taxon>
        <taxon>Fungi</taxon>
        <taxon>Dikarya</taxon>
        <taxon>Basidiomycota</taxon>
        <taxon>Agaricomycotina</taxon>
        <taxon>Agaricomycetes</taxon>
        <taxon>Polyporales</taxon>
        <taxon>Phanerochaetaceae</taxon>
        <taxon>Phlebiopsis</taxon>
    </lineage>
</organism>
<keyword evidence="2" id="KW-0732">Signal</keyword>